<feature type="domain" description="THUMP" evidence="4">
    <location>
        <begin position="44"/>
        <end position="155"/>
    </location>
</feature>
<dbReference type="Pfam" id="PF22020">
    <property type="entry name" value="RlmL_1st"/>
    <property type="match status" value="1"/>
</dbReference>
<dbReference type="InterPro" id="IPR054170">
    <property type="entry name" value="RlmL_1st"/>
</dbReference>
<dbReference type="InterPro" id="IPR029063">
    <property type="entry name" value="SAM-dependent_MTases_sf"/>
</dbReference>
<evidence type="ECO:0000313" key="5">
    <source>
        <dbReference type="EMBL" id="OFW33426.1"/>
    </source>
</evidence>
<accession>A0A1F2UQP7</accession>
<dbReference type="PANTHER" id="PTHR47313">
    <property type="entry name" value="RIBOSOMAL RNA LARGE SUBUNIT METHYLTRANSFERASE K/L"/>
    <property type="match status" value="1"/>
</dbReference>
<sequence>MDMTFFATTAKGIEAVLAREIESLGLAVAGEQTGGVTFTGTMEAAYRANLWLRTANRILMPLKEFDCFSEQDLYSRVRKVDWPRYLTPSMTLAVDANVRDSHITHSKYAALKTKDAIVDHLRTKLGSRPDVNPNDPDLRVNVHIHRNRCTLSLDTSGESLHRRGYRRSQVEAPLKETLAAALVELTDWDGTTPFIDPMCGSGTIIIEAALKAANIAPGLIRERFGFQRWLDFDQALWDRLTGEARALRKSKLGAVIAGYDSSSKAIKAAAANIRAAGLDELITLGTKDISDFTPPPGPGVIIVNPPYGERLGDKEELEPLYKLIGDIFKQRCNGYTGYVFTGNLDLAKRIGLKTSRRFVLYNGPIESRLLKFELY</sequence>
<dbReference type="Gene3D" id="3.40.50.150">
    <property type="entry name" value="Vaccinia Virus protein VP39"/>
    <property type="match status" value="1"/>
</dbReference>
<keyword evidence="2 5" id="KW-0808">Transferase</keyword>
<evidence type="ECO:0000256" key="3">
    <source>
        <dbReference type="PROSITE-ProRule" id="PRU00529"/>
    </source>
</evidence>
<dbReference type="SMART" id="SM00981">
    <property type="entry name" value="THUMP"/>
    <property type="match status" value="1"/>
</dbReference>
<dbReference type="PROSITE" id="PS51165">
    <property type="entry name" value="THUMP"/>
    <property type="match status" value="1"/>
</dbReference>
<dbReference type="CDD" id="cd11715">
    <property type="entry name" value="THUMP_AdoMetMT"/>
    <property type="match status" value="1"/>
</dbReference>
<protein>
    <submittedName>
        <fullName evidence="5">RNA methyltransferase</fullName>
    </submittedName>
</protein>
<dbReference type="GO" id="GO:0003723">
    <property type="term" value="F:RNA binding"/>
    <property type="evidence" value="ECO:0007669"/>
    <property type="project" value="UniProtKB-UniRule"/>
</dbReference>
<dbReference type="PANTHER" id="PTHR47313:SF1">
    <property type="entry name" value="RIBOSOMAL RNA LARGE SUBUNIT METHYLTRANSFERASE K_L"/>
    <property type="match status" value="1"/>
</dbReference>
<evidence type="ECO:0000256" key="2">
    <source>
        <dbReference type="ARBA" id="ARBA00022679"/>
    </source>
</evidence>
<evidence type="ECO:0000256" key="1">
    <source>
        <dbReference type="ARBA" id="ARBA00022603"/>
    </source>
</evidence>
<dbReference type="PROSITE" id="PS01261">
    <property type="entry name" value="UPF0020"/>
    <property type="match status" value="1"/>
</dbReference>
<name>A0A1F2UQP7_9ACTN</name>
<keyword evidence="3" id="KW-0694">RNA-binding</keyword>
<dbReference type="InterPro" id="IPR053943">
    <property type="entry name" value="RlmKL-like_Mtase_CS"/>
</dbReference>
<dbReference type="InterPro" id="IPR004114">
    <property type="entry name" value="THUMP_dom"/>
</dbReference>
<dbReference type="PROSITE" id="PS00092">
    <property type="entry name" value="N6_MTASE"/>
    <property type="match status" value="1"/>
</dbReference>
<evidence type="ECO:0000313" key="6">
    <source>
        <dbReference type="Proteomes" id="UP000178086"/>
    </source>
</evidence>
<organism evidence="5 6">
    <name type="scientific">Candidatus Aquicultor primus</name>
    <dbReference type="NCBI Taxonomy" id="1797195"/>
    <lineage>
        <taxon>Bacteria</taxon>
        <taxon>Bacillati</taxon>
        <taxon>Actinomycetota</taxon>
        <taxon>Candidatus Aquicultoria</taxon>
        <taxon>Candidatus Aquicultorales</taxon>
        <taxon>Candidatus Aquicultoraceae</taxon>
        <taxon>Candidatus Aquicultor</taxon>
    </lineage>
</organism>
<dbReference type="InterPro" id="IPR002052">
    <property type="entry name" value="DNA_methylase_N6_adenine_CS"/>
</dbReference>
<gene>
    <name evidence="5" type="ORF">A2074_01595</name>
</gene>
<dbReference type="EMBL" id="MELI01000068">
    <property type="protein sequence ID" value="OFW33426.1"/>
    <property type="molecule type" value="Genomic_DNA"/>
</dbReference>
<dbReference type="InterPro" id="IPR000241">
    <property type="entry name" value="RlmKL-like_Mtase"/>
</dbReference>
<dbReference type="Proteomes" id="UP000178086">
    <property type="component" value="Unassembled WGS sequence"/>
</dbReference>
<dbReference type="GO" id="GO:0008990">
    <property type="term" value="F:rRNA (guanine-N2-)-methyltransferase activity"/>
    <property type="evidence" value="ECO:0007669"/>
    <property type="project" value="TreeGrafter"/>
</dbReference>
<dbReference type="Pfam" id="PF02926">
    <property type="entry name" value="THUMP"/>
    <property type="match status" value="1"/>
</dbReference>
<dbReference type="SUPFAM" id="SSF53335">
    <property type="entry name" value="S-adenosyl-L-methionine-dependent methyltransferases"/>
    <property type="match status" value="1"/>
</dbReference>
<dbReference type="GO" id="GO:0070043">
    <property type="term" value="F:rRNA (guanine-N7-)-methyltransferase activity"/>
    <property type="evidence" value="ECO:0007669"/>
    <property type="project" value="TreeGrafter"/>
</dbReference>
<dbReference type="AlphaFoldDB" id="A0A1F2UQP7"/>
<comment type="caution">
    <text evidence="5">The sequence shown here is derived from an EMBL/GenBank/DDBJ whole genome shotgun (WGS) entry which is preliminary data.</text>
</comment>
<dbReference type="Pfam" id="PF01170">
    <property type="entry name" value="UPF0020"/>
    <property type="match status" value="1"/>
</dbReference>
<keyword evidence="1 5" id="KW-0489">Methyltransferase</keyword>
<dbReference type="Gene3D" id="3.30.2130.30">
    <property type="match status" value="1"/>
</dbReference>
<reference evidence="5 6" key="1">
    <citation type="journal article" date="2016" name="Nat. Commun.">
        <title>Thousands of microbial genomes shed light on interconnected biogeochemical processes in an aquifer system.</title>
        <authorList>
            <person name="Anantharaman K."/>
            <person name="Brown C.T."/>
            <person name="Hug L.A."/>
            <person name="Sharon I."/>
            <person name="Castelle C.J."/>
            <person name="Probst A.J."/>
            <person name="Thomas B.C."/>
            <person name="Singh A."/>
            <person name="Wilkins M.J."/>
            <person name="Karaoz U."/>
            <person name="Brodie E.L."/>
            <person name="Williams K.H."/>
            <person name="Hubbard S.S."/>
            <person name="Banfield J.F."/>
        </authorList>
    </citation>
    <scope>NUCLEOTIDE SEQUENCE [LARGE SCALE GENOMIC DNA]</scope>
</reference>
<evidence type="ECO:0000259" key="4">
    <source>
        <dbReference type="PROSITE" id="PS51165"/>
    </source>
</evidence>
<proteinExistence type="predicted"/>